<name>A0A4Z0VW90_9BACT</name>
<accession>A0A4Z0VW90</accession>
<dbReference type="PANTHER" id="PTHR30399">
    <property type="entry name" value="UNCHARACTERIZED PROTEIN YGJP"/>
    <property type="match status" value="1"/>
</dbReference>
<organism evidence="2 3">
    <name type="scientific">Geotoga petraea</name>
    <dbReference type="NCBI Taxonomy" id="28234"/>
    <lineage>
        <taxon>Bacteria</taxon>
        <taxon>Thermotogati</taxon>
        <taxon>Thermotogota</taxon>
        <taxon>Thermotogae</taxon>
        <taxon>Petrotogales</taxon>
        <taxon>Petrotogaceae</taxon>
        <taxon>Geotoga</taxon>
    </lineage>
</organism>
<dbReference type="AlphaFoldDB" id="A0A4Z0VW90"/>
<proteinExistence type="predicted"/>
<reference evidence="2 3" key="1">
    <citation type="submission" date="2019-04" db="EMBL/GenBank/DDBJ databases">
        <title>Draft genome sequence data and analysis of a Fermenting Bacterium, Geotoga petraea strain HO-Geo1, isolated from heavy-oil petroleum reservoir in Russia.</title>
        <authorList>
            <person name="Grouzdev D.S."/>
            <person name="Semenova E.M."/>
            <person name="Sokolova D.S."/>
            <person name="Tourova T.P."/>
            <person name="Poltaraus A.B."/>
            <person name="Nazina T.N."/>
        </authorList>
    </citation>
    <scope>NUCLEOTIDE SEQUENCE [LARGE SCALE GENOMIC DNA]</scope>
    <source>
        <strain evidence="2 3">HO-Geo1</strain>
    </source>
</reference>
<protein>
    <submittedName>
        <fullName evidence="2">DUF45 domain-containing protein</fullName>
    </submittedName>
</protein>
<dbReference type="Gene3D" id="3.30.2010.10">
    <property type="entry name" value="Metalloproteases ('zincins'), catalytic domain"/>
    <property type="match status" value="1"/>
</dbReference>
<sequence length="233" mass="27980">MISRIKIQNIEMDLLIKNITKKSLKIYVSEDKKLVIHKPKDYPMAKVKYFILKNEKNIIEEFNKEKEITNDFHFLGEEIDYAYKENSQVMNVDVKKLGNNLSVVYNKNLPENIKKEIIEKEQINFFYKELGDLILKYVEKHKIHIQKNINIIKIKNLKSRWGSCSSKNNLNFNIKLICFREEVIEYVVVHEMCHLVHMDHSKEFWRLVEKILPDYRVRKSELSKKIKIPELLK</sequence>
<dbReference type="InterPro" id="IPR053136">
    <property type="entry name" value="UTP_pyrophosphatase-like"/>
</dbReference>
<dbReference type="Pfam" id="PF01863">
    <property type="entry name" value="YgjP-like"/>
    <property type="match status" value="1"/>
</dbReference>
<dbReference type="PANTHER" id="PTHR30399:SF1">
    <property type="entry name" value="UTP PYROPHOSPHATASE"/>
    <property type="match status" value="1"/>
</dbReference>
<dbReference type="CDD" id="cd07344">
    <property type="entry name" value="M48_yhfN_like"/>
    <property type="match status" value="1"/>
</dbReference>
<dbReference type="EMBL" id="SRME01000002">
    <property type="protein sequence ID" value="TGG88281.1"/>
    <property type="molecule type" value="Genomic_DNA"/>
</dbReference>
<dbReference type="InterPro" id="IPR002725">
    <property type="entry name" value="YgjP-like_metallopeptidase"/>
</dbReference>
<comment type="caution">
    <text evidence="2">The sequence shown here is derived from an EMBL/GenBank/DDBJ whole genome shotgun (WGS) entry which is preliminary data.</text>
</comment>
<gene>
    <name evidence="2" type="ORF">E4650_04375</name>
</gene>
<dbReference type="Proteomes" id="UP000297288">
    <property type="component" value="Unassembled WGS sequence"/>
</dbReference>
<evidence type="ECO:0000259" key="1">
    <source>
        <dbReference type="Pfam" id="PF01863"/>
    </source>
</evidence>
<evidence type="ECO:0000313" key="2">
    <source>
        <dbReference type="EMBL" id="TGG88281.1"/>
    </source>
</evidence>
<evidence type="ECO:0000313" key="3">
    <source>
        <dbReference type="Proteomes" id="UP000297288"/>
    </source>
</evidence>
<feature type="domain" description="YgjP-like metallopeptidase" evidence="1">
    <location>
        <begin position="22"/>
        <end position="224"/>
    </location>
</feature>